<proteinExistence type="predicted"/>
<dbReference type="EC" id="2.7.11.1" evidence="1"/>
<keyword evidence="2 7" id="KW-0732">Signal</keyword>
<evidence type="ECO:0000313" key="12">
    <source>
        <dbReference type="Proteomes" id="UP001202328"/>
    </source>
</evidence>
<dbReference type="Pfam" id="PF00954">
    <property type="entry name" value="S_locus_glycop"/>
    <property type="match status" value="1"/>
</dbReference>
<evidence type="ECO:0000256" key="2">
    <source>
        <dbReference type="ARBA" id="ARBA00022729"/>
    </source>
</evidence>
<name>A0AAD4X693_9MAGN</name>
<dbReference type="CDD" id="cd01098">
    <property type="entry name" value="PAN_AP_plant"/>
    <property type="match status" value="1"/>
</dbReference>
<feature type="chain" id="PRO_5042257762" description="non-specific serine/threonine protein kinase" evidence="7">
    <location>
        <begin position="33"/>
        <end position="662"/>
    </location>
</feature>
<dbReference type="InterPro" id="IPR001480">
    <property type="entry name" value="Bulb-type_lectin_dom"/>
</dbReference>
<dbReference type="InterPro" id="IPR000858">
    <property type="entry name" value="S_locus_glycoprot_dom"/>
</dbReference>
<evidence type="ECO:0000259" key="10">
    <source>
        <dbReference type="PROSITE" id="PS50948"/>
    </source>
</evidence>
<sequence>MIPSSKHIICLPFLLFSLLTFLFCALLHNCSAIDDITVITDTQTLTSAGEIYKLGFFSPLNSSNRYVGVWYNKVSVQTIVWVANRDNPIDGSSGVLRIAADGNLELLDEGQVPVWATNISNIAVNNSMVELIDSGNLVLRQLNDRKILWQSFDHPTDTLLPTMMVGSNKRKMLTSWKGGSDPSTGTFFSAIEFLDIPQVVVWNVSKRYWRSGPWNGRIFIGVFAMYSVYIDGFDIIKDEDTVYLTYNYDNRSSYKRFVLDQYGALLERRWDEQMNVWREHTPLDEANAECEIYGRCGPFGNCNNLGSPICSCLNGFVPKFADEWRQGIWSGGCTRKTELKCNRNISSSSAEGEKEDGFLKMEMMKVPDFAYWRTPLNTKECEQDCLSNCSCLAYSFDGGVGCMIWGQSLVDIRRFPKGAGADLYIRVAYSELDIAGHCITYEPSTASIIGSITVVRIPQVWIPLKAFYVETYSSDTGKWETRTVSCAPETTITIKSLSSLDVVAHNGVMYWIDGDSQEIRIIDLKNYKGKYGSYQCKALKLPVDYDSNGCLGAPLEGLLCYCSVNKRNRMLNLWELRLVENSGEENFNEEEWNWCHVHKDINIGEMSWWPSKPIALNPLDRDIVLFDYNFSYVYNIRTRRMEPLIEPSEFDVASHKKNLQRY</sequence>
<dbReference type="PROSITE" id="PS50026">
    <property type="entry name" value="EGF_3"/>
    <property type="match status" value="1"/>
</dbReference>
<dbReference type="SMART" id="SM00473">
    <property type="entry name" value="PAN_AP"/>
    <property type="match status" value="1"/>
</dbReference>
<organism evidence="11 12">
    <name type="scientific">Papaver atlanticum</name>
    <dbReference type="NCBI Taxonomy" id="357466"/>
    <lineage>
        <taxon>Eukaryota</taxon>
        <taxon>Viridiplantae</taxon>
        <taxon>Streptophyta</taxon>
        <taxon>Embryophyta</taxon>
        <taxon>Tracheophyta</taxon>
        <taxon>Spermatophyta</taxon>
        <taxon>Magnoliopsida</taxon>
        <taxon>Ranunculales</taxon>
        <taxon>Papaveraceae</taxon>
        <taxon>Papaveroideae</taxon>
        <taxon>Papaver</taxon>
    </lineage>
</organism>
<evidence type="ECO:0000259" key="9">
    <source>
        <dbReference type="PROSITE" id="PS50927"/>
    </source>
</evidence>
<dbReference type="PROSITE" id="PS50948">
    <property type="entry name" value="PAN"/>
    <property type="match status" value="1"/>
</dbReference>
<feature type="domain" description="EGF-like" evidence="8">
    <location>
        <begin position="286"/>
        <end position="322"/>
    </location>
</feature>
<evidence type="ECO:0000256" key="6">
    <source>
        <dbReference type="PROSITE-ProRule" id="PRU00076"/>
    </source>
</evidence>
<dbReference type="Gene3D" id="2.90.10.10">
    <property type="entry name" value="Bulb-type lectin domain"/>
    <property type="match status" value="1"/>
</dbReference>
<dbReference type="Pfam" id="PF08276">
    <property type="entry name" value="PAN_2"/>
    <property type="match status" value="1"/>
</dbReference>
<comment type="caution">
    <text evidence="6">Lacks conserved residue(s) required for the propagation of feature annotation.</text>
</comment>
<dbReference type="Pfam" id="PF24750">
    <property type="entry name" value="b-prop_At3g26010-like"/>
    <property type="match status" value="1"/>
</dbReference>
<comment type="catalytic activity">
    <reaction evidence="5">
        <text>L-seryl-[protein] + ATP = O-phospho-L-seryl-[protein] + ADP + H(+)</text>
        <dbReference type="Rhea" id="RHEA:17989"/>
        <dbReference type="Rhea" id="RHEA-COMP:9863"/>
        <dbReference type="Rhea" id="RHEA-COMP:11604"/>
        <dbReference type="ChEBI" id="CHEBI:15378"/>
        <dbReference type="ChEBI" id="CHEBI:29999"/>
        <dbReference type="ChEBI" id="CHEBI:30616"/>
        <dbReference type="ChEBI" id="CHEBI:83421"/>
        <dbReference type="ChEBI" id="CHEBI:456216"/>
        <dbReference type="EC" id="2.7.11.1"/>
    </reaction>
</comment>
<keyword evidence="12" id="KW-1185">Reference proteome</keyword>
<comment type="caution">
    <text evidence="11">The sequence shown here is derived from an EMBL/GenBank/DDBJ whole genome shotgun (WGS) entry which is preliminary data.</text>
</comment>
<dbReference type="CDD" id="cd00028">
    <property type="entry name" value="B_lectin"/>
    <property type="match status" value="1"/>
</dbReference>
<dbReference type="SUPFAM" id="SSF51110">
    <property type="entry name" value="alpha-D-mannose-specific plant lectins"/>
    <property type="match status" value="1"/>
</dbReference>
<protein>
    <recommendedName>
        <fullName evidence="1">non-specific serine/threonine protein kinase</fullName>
        <ecNumber evidence="1">2.7.11.1</ecNumber>
    </recommendedName>
</protein>
<accession>A0AAD4X693</accession>
<dbReference type="AlphaFoldDB" id="A0AAD4X693"/>
<feature type="domain" description="Apple" evidence="10">
    <location>
        <begin position="341"/>
        <end position="428"/>
    </location>
</feature>
<dbReference type="InterPro" id="IPR056592">
    <property type="entry name" value="Beta-prop_At3g26010-like"/>
</dbReference>
<evidence type="ECO:0000256" key="7">
    <source>
        <dbReference type="SAM" id="SignalP"/>
    </source>
</evidence>
<keyword evidence="6" id="KW-0245">EGF-like domain</keyword>
<evidence type="ECO:0000256" key="3">
    <source>
        <dbReference type="ARBA" id="ARBA00023157"/>
    </source>
</evidence>
<gene>
    <name evidence="11" type="ORF">MKW98_032748</name>
</gene>
<dbReference type="PANTHER" id="PTHR32444">
    <property type="entry name" value="BULB-TYPE LECTIN DOMAIN-CONTAINING PROTEIN"/>
    <property type="match status" value="1"/>
</dbReference>
<evidence type="ECO:0000256" key="1">
    <source>
        <dbReference type="ARBA" id="ARBA00012513"/>
    </source>
</evidence>
<dbReference type="PROSITE" id="PS50927">
    <property type="entry name" value="BULB_LECTIN"/>
    <property type="match status" value="1"/>
</dbReference>
<evidence type="ECO:0000259" key="8">
    <source>
        <dbReference type="PROSITE" id="PS50026"/>
    </source>
</evidence>
<dbReference type="GO" id="GO:0048544">
    <property type="term" value="P:recognition of pollen"/>
    <property type="evidence" value="ECO:0007669"/>
    <property type="project" value="InterPro"/>
</dbReference>
<dbReference type="Proteomes" id="UP001202328">
    <property type="component" value="Unassembled WGS sequence"/>
</dbReference>
<comment type="catalytic activity">
    <reaction evidence="4">
        <text>L-threonyl-[protein] + ATP = O-phospho-L-threonyl-[protein] + ADP + H(+)</text>
        <dbReference type="Rhea" id="RHEA:46608"/>
        <dbReference type="Rhea" id="RHEA-COMP:11060"/>
        <dbReference type="Rhea" id="RHEA-COMP:11605"/>
        <dbReference type="ChEBI" id="CHEBI:15378"/>
        <dbReference type="ChEBI" id="CHEBI:30013"/>
        <dbReference type="ChEBI" id="CHEBI:30616"/>
        <dbReference type="ChEBI" id="CHEBI:61977"/>
        <dbReference type="ChEBI" id="CHEBI:456216"/>
        <dbReference type="EC" id="2.7.11.1"/>
    </reaction>
</comment>
<evidence type="ECO:0000313" key="11">
    <source>
        <dbReference type="EMBL" id="KAI3847422.1"/>
    </source>
</evidence>
<keyword evidence="3" id="KW-1015">Disulfide bond</keyword>
<reference evidence="11" key="1">
    <citation type="submission" date="2022-04" db="EMBL/GenBank/DDBJ databases">
        <title>A functionally conserved STORR gene fusion in Papaver species that diverged 16.8 million years ago.</title>
        <authorList>
            <person name="Catania T."/>
        </authorList>
    </citation>
    <scope>NUCLEOTIDE SEQUENCE</scope>
    <source>
        <strain evidence="11">S-188037</strain>
    </source>
</reference>
<feature type="domain" description="Bulb-type lectin" evidence="9">
    <location>
        <begin position="30"/>
        <end position="152"/>
    </location>
</feature>
<dbReference type="InterPro" id="IPR036426">
    <property type="entry name" value="Bulb-type_lectin_dom_sf"/>
</dbReference>
<dbReference type="PANTHER" id="PTHR32444:SF198">
    <property type="entry name" value="BULB-TYPE LECTIN DOMAIN-CONTAINING PROTEIN"/>
    <property type="match status" value="1"/>
</dbReference>
<dbReference type="FunFam" id="2.90.10.10:FF:000005">
    <property type="entry name" value="G-type lectin S-receptor-like serine/threonine-protein kinase"/>
    <property type="match status" value="1"/>
</dbReference>
<dbReference type="EMBL" id="JAJJMB010016409">
    <property type="protein sequence ID" value="KAI3847422.1"/>
    <property type="molecule type" value="Genomic_DNA"/>
</dbReference>
<dbReference type="InterPro" id="IPR003609">
    <property type="entry name" value="Pan_app"/>
</dbReference>
<dbReference type="GO" id="GO:0004674">
    <property type="term" value="F:protein serine/threonine kinase activity"/>
    <property type="evidence" value="ECO:0007669"/>
    <property type="project" value="UniProtKB-EC"/>
</dbReference>
<feature type="signal peptide" evidence="7">
    <location>
        <begin position="1"/>
        <end position="32"/>
    </location>
</feature>
<dbReference type="InterPro" id="IPR000742">
    <property type="entry name" value="EGF"/>
</dbReference>
<evidence type="ECO:0000256" key="5">
    <source>
        <dbReference type="ARBA" id="ARBA00048679"/>
    </source>
</evidence>
<dbReference type="SMART" id="SM00108">
    <property type="entry name" value="B_lectin"/>
    <property type="match status" value="1"/>
</dbReference>
<dbReference type="Pfam" id="PF01453">
    <property type="entry name" value="B_lectin"/>
    <property type="match status" value="1"/>
</dbReference>
<evidence type="ECO:0000256" key="4">
    <source>
        <dbReference type="ARBA" id="ARBA00047899"/>
    </source>
</evidence>